<keyword evidence="1" id="KW-1133">Transmembrane helix</keyword>
<proteinExistence type="predicted"/>
<evidence type="ECO:0000313" key="3">
    <source>
        <dbReference type="Proteomes" id="UP000059113"/>
    </source>
</evidence>
<name>A0A0H4VF05_9SPHN</name>
<protein>
    <submittedName>
        <fullName evidence="2">Uncharacterized protein</fullName>
    </submittedName>
</protein>
<evidence type="ECO:0000313" key="2">
    <source>
        <dbReference type="EMBL" id="AKQ41416.2"/>
    </source>
</evidence>
<evidence type="ECO:0000256" key="1">
    <source>
        <dbReference type="SAM" id="Phobius"/>
    </source>
</evidence>
<organism evidence="2 3">
    <name type="scientific">Aurantiacibacter atlanticus</name>
    <dbReference type="NCBI Taxonomy" id="1648404"/>
    <lineage>
        <taxon>Bacteria</taxon>
        <taxon>Pseudomonadati</taxon>
        <taxon>Pseudomonadota</taxon>
        <taxon>Alphaproteobacteria</taxon>
        <taxon>Sphingomonadales</taxon>
        <taxon>Erythrobacteraceae</taxon>
        <taxon>Aurantiacibacter</taxon>
    </lineage>
</organism>
<reference evidence="3" key="2">
    <citation type="submission" date="2015-04" db="EMBL/GenBank/DDBJ databases">
        <title>The complete genome sequence of Erythrobacter sp. s21-N3.</title>
        <authorList>
            <person name="Zhuang L."/>
            <person name="Liu Y."/>
            <person name="Shao Z."/>
        </authorList>
    </citation>
    <scope>NUCLEOTIDE SEQUENCE [LARGE SCALE GENOMIC DNA]</scope>
    <source>
        <strain evidence="3">s21-N3</strain>
    </source>
</reference>
<dbReference type="EMBL" id="CP011310">
    <property type="protein sequence ID" value="AKQ41416.2"/>
    <property type="molecule type" value="Genomic_DNA"/>
</dbReference>
<dbReference type="KEGG" id="ery:CP97_04275"/>
<dbReference type="Proteomes" id="UP000059113">
    <property type="component" value="Chromosome"/>
</dbReference>
<dbReference type="AlphaFoldDB" id="A0A0H4VF05"/>
<sequence length="80" mass="8502">MGGPILALQAILLRISAIKDWSMALGNPQGKKAPLGVFVMLIALVVAAFLGAAAGLIWQGSDWFSEEPEEEVLTKRAQPV</sequence>
<gene>
    <name evidence="2" type="ORF">CP97_04275</name>
</gene>
<reference evidence="2 3" key="1">
    <citation type="journal article" date="2015" name="Int. J. Syst. Evol. Microbiol.">
        <title>Erythrobacter atlanticus sp. nov., a bacterium from ocean sediment able to degrade polycyclic aromatic hydrocarbons.</title>
        <authorList>
            <person name="Zhuang L."/>
            <person name="Liu Y."/>
            <person name="Wang L."/>
            <person name="Wang W."/>
            <person name="Shao Z."/>
        </authorList>
    </citation>
    <scope>NUCLEOTIDE SEQUENCE [LARGE SCALE GENOMIC DNA]</scope>
    <source>
        <strain evidence="3">s21-N3</strain>
    </source>
</reference>
<keyword evidence="1" id="KW-0812">Transmembrane</keyword>
<keyword evidence="3" id="KW-1185">Reference proteome</keyword>
<keyword evidence="1" id="KW-0472">Membrane</keyword>
<feature type="transmembrane region" description="Helical" evidence="1">
    <location>
        <begin position="33"/>
        <end position="58"/>
    </location>
</feature>
<accession>A0A0H4VF05</accession>